<comment type="subcellular location">
    <subcellularLocation>
        <location evidence="2">Mitochondrion inner membrane</location>
        <topology evidence="2">Multi-pass membrane protein</topology>
    </subcellularLocation>
</comment>
<keyword evidence="6" id="KW-0677">Repeat</keyword>
<accession>A0A8K0WT30</accession>
<sequence length="374" mass="40969">MPPIERDHAPSRAAAKPLPRDAIAADEAKAAGLARTRSWDYVWRSGVAGGLAGCAGKTVVAPLDRVKILFQASNPRFAKYTGSWFGVATAMKDIYRYEGGRGLFRGHSATLLRIFPYAGIKFLAYEQIRAIVIPNRDAETPLRRLVSGSLAGVTSVFFTYPLEVIRVRMAFETKHEGRSSLASICRQIYNEQPVEKAATAKIPTGKSTMKATMQPAFETVVPRTGLVNFYRGFTPTMLGMLPYAGVSFLTHDTVSDMLRHPSISQYTVLSNTKKEASGKPAPLRSWAELCAGGIAGMVSQTCSYPLEVIRRRMQVGGAVGDGHRLRIAETAGMIFREKGLRGFFVGLTIGYVKVIPMSAVAFYTYERMKLILAI</sequence>
<evidence type="ECO:0000313" key="15">
    <source>
        <dbReference type="Proteomes" id="UP000813444"/>
    </source>
</evidence>
<evidence type="ECO:0000256" key="13">
    <source>
        <dbReference type="SAM" id="Phobius"/>
    </source>
</evidence>
<evidence type="ECO:0000256" key="4">
    <source>
        <dbReference type="ARBA" id="ARBA00022448"/>
    </source>
</evidence>
<evidence type="ECO:0000256" key="11">
    <source>
        <dbReference type="PROSITE-ProRule" id="PRU00282"/>
    </source>
</evidence>
<dbReference type="SUPFAM" id="SSF103506">
    <property type="entry name" value="Mitochondrial carrier"/>
    <property type="match status" value="1"/>
</dbReference>
<dbReference type="Pfam" id="PF00153">
    <property type="entry name" value="Mito_carr"/>
    <property type="match status" value="3"/>
</dbReference>
<organism evidence="14 15">
    <name type="scientific">Stachybotrys elegans</name>
    <dbReference type="NCBI Taxonomy" id="80388"/>
    <lineage>
        <taxon>Eukaryota</taxon>
        <taxon>Fungi</taxon>
        <taxon>Dikarya</taxon>
        <taxon>Ascomycota</taxon>
        <taxon>Pezizomycotina</taxon>
        <taxon>Sordariomycetes</taxon>
        <taxon>Hypocreomycetidae</taxon>
        <taxon>Hypocreales</taxon>
        <taxon>Stachybotryaceae</taxon>
        <taxon>Stachybotrys</taxon>
    </lineage>
</organism>
<evidence type="ECO:0000256" key="3">
    <source>
        <dbReference type="ARBA" id="ARBA00021935"/>
    </source>
</evidence>
<keyword evidence="9" id="KW-0496">Mitochondrion</keyword>
<comment type="function">
    <text evidence="1">Mitochondrial transporter that mediates uptake of thiamine pyrophosphate (ThPP) into mitochondria.</text>
</comment>
<gene>
    <name evidence="14" type="ORF">B0I35DRAFT_352942</name>
</gene>
<comment type="caution">
    <text evidence="14">The sequence shown here is derived from an EMBL/GenBank/DDBJ whole genome shotgun (WGS) entry which is preliminary data.</text>
</comment>
<keyword evidence="8 13" id="KW-1133">Transmembrane helix</keyword>
<dbReference type="EMBL" id="JAGPNK010000006">
    <property type="protein sequence ID" value="KAH7319912.1"/>
    <property type="molecule type" value="Genomic_DNA"/>
</dbReference>
<evidence type="ECO:0000256" key="2">
    <source>
        <dbReference type="ARBA" id="ARBA00004448"/>
    </source>
</evidence>
<dbReference type="Proteomes" id="UP000813444">
    <property type="component" value="Unassembled WGS sequence"/>
</dbReference>
<keyword evidence="5 11" id="KW-0812">Transmembrane</keyword>
<dbReference type="Gene3D" id="1.50.40.10">
    <property type="entry name" value="Mitochondrial carrier domain"/>
    <property type="match status" value="1"/>
</dbReference>
<name>A0A8K0WT30_9HYPO</name>
<keyword evidence="7" id="KW-0999">Mitochondrion inner membrane</keyword>
<dbReference type="PROSITE" id="PS50920">
    <property type="entry name" value="SOLCAR"/>
    <property type="match status" value="3"/>
</dbReference>
<dbReference type="PANTHER" id="PTHR24089">
    <property type="entry name" value="SOLUTE CARRIER FAMILY 25"/>
    <property type="match status" value="1"/>
</dbReference>
<dbReference type="OrthoDB" id="270584at2759"/>
<feature type="transmembrane region" description="Helical" evidence="13">
    <location>
        <begin position="343"/>
        <end position="365"/>
    </location>
</feature>
<keyword evidence="10 11" id="KW-0472">Membrane</keyword>
<evidence type="ECO:0000256" key="8">
    <source>
        <dbReference type="ARBA" id="ARBA00022989"/>
    </source>
</evidence>
<keyword evidence="4 12" id="KW-0813">Transport</keyword>
<evidence type="ECO:0000256" key="9">
    <source>
        <dbReference type="ARBA" id="ARBA00023128"/>
    </source>
</evidence>
<dbReference type="InterPro" id="IPR002067">
    <property type="entry name" value="MCP"/>
</dbReference>
<evidence type="ECO:0000256" key="7">
    <source>
        <dbReference type="ARBA" id="ARBA00022792"/>
    </source>
</evidence>
<feature type="repeat" description="Solcar" evidence="11">
    <location>
        <begin position="40"/>
        <end position="131"/>
    </location>
</feature>
<evidence type="ECO:0000313" key="14">
    <source>
        <dbReference type="EMBL" id="KAH7319912.1"/>
    </source>
</evidence>
<evidence type="ECO:0000256" key="5">
    <source>
        <dbReference type="ARBA" id="ARBA00022692"/>
    </source>
</evidence>
<evidence type="ECO:0000256" key="12">
    <source>
        <dbReference type="RuleBase" id="RU000488"/>
    </source>
</evidence>
<dbReference type="PRINTS" id="PR00926">
    <property type="entry name" value="MITOCARRIER"/>
</dbReference>
<dbReference type="AlphaFoldDB" id="A0A8K0WT30"/>
<dbReference type="InterPro" id="IPR018108">
    <property type="entry name" value="MCP_transmembrane"/>
</dbReference>
<keyword evidence="15" id="KW-1185">Reference proteome</keyword>
<feature type="repeat" description="Solcar" evidence="11">
    <location>
        <begin position="283"/>
        <end position="371"/>
    </location>
</feature>
<evidence type="ECO:0000256" key="10">
    <source>
        <dbReference type="ARBA" id="ARBA00023136"/>
    </source>
</evidence>
<evidence type="ECO:0000256" key="1">
    <source>
        <dbReference type="ARBA" id="ARBA00002238"/>
    </source>
</evidence>
<dbReference type="GO" id="GO:0055085">
    <property type="term" value="P:transmembrane transport"/>
    <property type="evidence" value="ECO:0007669"/>
    <property type="project" value="InterPro"/>
</dbReference>
<feature type="repeat" description="Solcar" evidence="11">
    <location>
        <begin position="139"/>
        <end position="257"/>
    </location>
</feature>
<dbReference type="InterPro" id="IPR023395">
    <property type="entry name" value="MCP_dom_sf"/>
</dbReference>
<reference evidence="14" key="1">
    <citation type="journal article" date="2021" name="Nat. Commun.">
        <title>Genetic determinants of endophytism in the Arabidopsis root mycobiome.</title>
        <authorList>
            <person name="Mesny F."/>
            <person name="Miyauchi S."/>
            <person name="Thiergart T."/>
            <person name="Pickel B."/>
            <person name="Atanasova L."/>
            <person name="Karlsson M."/>
            <person name="Huettel B."/>
            <person name="Barry K.W."/>
            <person name="Haridas S."/>
            <person name="Chen C."/>
            <person name="Bauer D."/>
            <person name="Andreopoulos W."/>
            <person name="Pangilinan J."/>
            <person name="LaButti K."/>
            <person name="Riley R."/>
            <person name="Lipzen A."/>
            <person name="Clum A."/>
            <person name="Drula E."/>
            <person name="Henrissat B."/>
            <person name="Kohler A."/>
            <person name="Grigoriev I.V."/>
            <person name="Martin F.M."/>
            <person name="Hacquard S."/>
        </authorList>
    </citation>
    <scope>NUCLEOTIDE SEQUENCE</scope>
    <source>
        <strain evidence="14">MPI-CAGE-CH-0235</strain>
    </source>
</reference>
<comment type="similarity">
    <text evidence="12">Belongs to the mitochondrial carrier (TC 2.A.29) family.</text>
</comment>
<proteinExistence type="inferred from homology"/>
<evidence type="ECO:0000256" key="6">
    <source>
        <dbReference type="ARBA" id="ARBA00022737"/>
    </source>
</evidence>
<dbReference type="GO" id="GO:0005743">
    <property type="term" value="C:mitochondrial inner membrane"/>
    <property type="evidence" value="ECO:0007669"/>
    <property type="project" value="UniProtKB-SubCell"/>
</dbReference>
<protein>
    <recommendedName>
        <fullName evidence="3">Mitochondrial thiamine pyrophosphate carrier 1</fullName>
    </recommendedName>
</protein>